<reference evidence="2" key="1">
    <citation type="submission" date="2020-09" db="EMBL/GenBank/DDBJ databases">
        <authorList>
            <person name="Yoon J.-W."/>
        </authorList>
    </citation>
    <scope>NUCLEOTIDE SEQUENCE</scope>
    <source>
        <strain evidence="2">KMU-158</strain>
    </source>
</reference>
<dbReference type="InterPro" id="IPR007074">
    <property type="entry name" value="LicD/FKTN/FKRP_NTP_transf"/>
</dbReference>
<name>A0A927C5U1_9GAMM</name>
<dbReference type="EMBL" id="JACXLD010000012">
    <property type="protein sequence ID" value="MBD2860111.1"/>
    <property type="molecule type" value="Genomic_DNA"/>
</dbReference>
<feature type="domain" description="LicD/FKTN/FKRP nucleotidyltransferase" evidence="1">
    <location>
        <begin position="2"/>
        <end position="194"/>
    </location>
</feature>
<gene>
    <name evidence="2" type="ORF">IB286_13995</name>
</gene>
<dbReference type="Pfam" id="PF04991">
    <property type="entry name" value="LicD"/>
    <property type="match status" value="1"/>
</dbReference>
<proteinExistence type="predicted"/>
<comment type="caution">
    <text evidence="2">The sequence shown here is derived from an EMBL/GenBank/DDBJ whole genome shotgun (WGS) entry which is preliminary data.</text>
</comment>
<evidence type="ECO:0000313" key="2">
    <source>
        <dbReference type="EMBL" id="MBD2860111.1"/>
    </source>
</evidence>
<keyword evidence="3" id="KW-1185">Reference proteome</keyword>
<evidence type="ECO:0000259" key="1">
    <source>
        <dbReference type="Pfam" id="PF04991"/>
    </source>
</evidence>
<accession>A0A927C5U1</accession>
<dbReference type="Proteomes" id="UP000610558">
    <property type="component" value="Unassembled WGS sequence"/>
</dbReference>
<protein>
    <submittedName>
        <fullName evidence="2">LicD family protein</fullName>
    </submittedName>
</protein>
<sequence>MSGSVLGAILEGGMLSGDRDIDVGIYEVDAKKIRENLGLLESIGFKCKQRLDPLTFELKNMITLERNVPIDIKIYTKKNDKYVRNIHKSNGIFSGLLWEIIDLYSVVAVNEQSALQRRLPLISRIISALGKFTPMKIRGLIVRLMCKIWCAGKVEYGHEEVNKKYIDEKIEHVFLGVPVNIPRDYHEYLTEEYGVDYFISKEDYSNKGGWKKKSHKVTSRYCYSK</sequence>
<organism evidence="2 3">
    <name type="scientific">Spongiibacter pelagi</name>
    <dbReference type="NCBI Taxonomy" id="2760804"/>
    <lineage>
        <taxon>Bacteria</taxon>
        <taxon>Pseudomonadati</taxon>
        <taxon>Pseudomonadota</taxon>
        <taxon>Gammaproteobacteria</taxon>
        <taxon>Cellvibrionales</taxon>
        <taxon>Spongiibacteraceae</taxon>
        <taxon>Spongiibacter</taxon>
    </lineage>
</organism>
<dbReference type="AlphaFoldDB" id="A0A927C5U1"/>
<evidence type="ECO:0000313" key="3">
    <source>
        <dbReference type="Proteomes" id="UP000610558"/>
    </source>
</evidence>